<dbReference type="PANTHER" id="PTHR47962:SF7">
    <property type="entry name" value="MITOCHONDRIAL ATP-DEPENDENT HELICASE IRC3-RELATED"/>
    <property type="match status" value="1"/>
</dbReference>
<evidence type="ECO:0000259" key="1">
    <source>
        <dbReference type="PROSITE" id="PS51192"/>
    </source>
</evidence>
<sequence length="1064" mass="121684">MYEQLINQELKEEIRSAEAAERQRVETGAVDAAESARVLAEYVAKLLEKRLTAVAEESGKDEAEEEQVRLINQMLSTLGSESGKDLLPLTQERRVDQLLSVVNTKNSAFAFQEHGSFSRPGTSLAQSSLFTGSDHEPPMFVELAKEIESADRIDLLVSFVKWSGIRLILEPLKKFTERGHLRIITTSYMGATDVKAIEELAKLSNTEIKVSYDTARTRLHAKSYMFYRESGFSTAYIGSSNLSRAAISSGLEWNVKITSQDQPSTMDKMEATFESYWNSSEFETYQEGDSKKLQEAIYRERYKDDPNFNNFGTNPYIMEIQPYPYQQAILDKLAAEREIHHRYKNLVVAATGTGKTVVAALDYRRFCQKFGHERKPRLLFVAHREELLQQSLATFRSVMRDPTFGSLLVGRENHPETIDQLFVSIQSFQSKDFTKHVPDKNYYDFIIIDEFHHAAAPSYQSLLSYYEPKILLGMTATPERMDGKSVLPYFDGRIAVEIRLPDAIDRKLLCPFQYFGVDDTTDLSQIRWTRGGYDASELSNVYSMEQYGAKKRAEWVLEETDRYVTDWNDVTGLGFCVSKAHAKFMSDYFNDHDVPSMYLTSDTSYADRKSAEQKLVSGQVKFIFVVDLYNEGVDIKSVNTILFLRPTESLTIFLQQLGRGLRLSEGKECLTVLDFIGQANKKYDFELKFTALLNKAHGSLADEIKRGFISVPRGCYIHLEKKAAKNILRNINASLGAQGRLIQGISTFEEDSGRPLTLDNFLSYYSMDIKDLYTDRETKGTNAAGFYRLCVKADKREDFEEPLEDTITKAMGKICAIDSRRWIQTILSEFMPGTVSDATEEERRLMLEMFQYTVWPTNSTKDPHDYSDLEGDMASIRENPVMCQEICNILQYNLDHLDFVDENVDLGFTCPLDLHCHYTKDQILVALGHPERAKSMRQGVLYLKDRNLDFFINTLNKADKDYSPTTMYADYSINEHLFHWQSQSTTSEASNTGQRYIHHKEMGSQILLFVREYNKDQTGTAPFVYLGKAEYVSHQGSSPMNIIWHLERPIPAKFIRQTGKLLAQ</sequence>
<dbReference type="Proteomes" id="UP000320585">
    <property type="component" value="Chromosome"/>
</dbReference>
<dbReference type="InterPro" id="IPR021835">
    <property type="entry name" value="DUF3427"/>
</dbReference>
<dbReference type="PANTHER" id="PTHR47962">
    <property type="entry name" value="ATP-DEPENDENT HELICASE LHR-RELATED-RELATED"/>
    <property type="match status" value="1"/>
</dbReference>
<keyword evidence="3" id="KW-0540">Nuclease</keyword>
<reference evidence="4" key="1">
    <citation type="submission" date="2019-05" db="EMBL/GenBank/DDBJ databases">
        <title>Complete genome sequencing of Dialister sp. strain 5BBH33.</title>
        <authorList>
            <person name="Sakamoto M."/>
            <person name="Murakami T."/>
            <person name="Mori H."/>
        </authorList>
    </citation>
    <scope>NUCLEOTIDE SEQUENCE [LARGE SCALE GENOMIC DNA]</scope>
    <source>
        <strain evidence="4">5BBH33</strain>
    </source>
</reference>
<dbReference type="InterPro" id="IPR006935">
    <property type="entry name" value="Helicase/UvrB_N"/>
</dbReference>
<dbReference type="GO" id="GO:0004519">
    <property type="term" value="F:endonuclease activity"/>
    <property type="evidence" value="ECO:0007669"/>
    <property type="project" value="UniProtKB-KW"/>
</dbReference>
<proteinExistence type="predicted"/>
<dbReference type="SUPFAM" id="SSF52540">
    <property type="entry name" value="P-loop containing nucleoside triphosphate hydrolases"/>
    <property type="match status" value="1"/>
</dbReference>
<dbReference type="PROSITE" id="PS51194">
    <property type="entry name" value="HELICASE_CTER"/>
    <property type="match status" value="1"/>
</dbReference>
<dbReference type="Pfam" id="PF11907">
    <property type="entry name" value="DUF3427"/>
    <property type="match status" value="1"/>
</dbReference>
<evidence type="ECO:0000313" key="4">
    <source>
        <dbReference type="Proteomes" id="UP000320585"/>
    </source>
</evidence>
<name>A0A8D5A5G9_9FIRM</name>
<dbReference type="KEGG" id="dho:Dia5BBH33_18940"/>
<dbReference type="REBASE" id="351386">
    <property type="entry name" value="DspBBH33ORF18940P"/>
</dbReference>
<organism evidence="3 4">
    <name type="scientific">Dialister hominis</name>
    <dbReference type="NCBI Taxonomy" id="2582419"/>
    <lineage>
        <taxon>Bacteria</taxon>
        <taxon>Bacillati</taxon>
        <taxon>Bacillota</taxon>
        <taxon>Negativicutes</taxon>
        <taxon>Veillonellales</taxon>
        <taxon>Veillonellaceae</taxon>
        <taxon>Dialister</taxon>
    </lineage>
</organism>
<dbReference type="CDD" id="cd09203">
    <property type="entry name" value="PLDc_N_DEXD_b1"/>
    <property type="match status" value="1"/>
</dbReference>
<dbReference type="Pfam" id="PF04851">
    <property type="entry name" value="ResIII"/>
    <property type="match status" value="1"/>
</dbReference>
<dbReference type="SMART" id="SM00490">
    <property type="entry name" value="HELICc"/>
    <property type="match status" value="1"/>
</dbReference>
<protein>
    <submittedName>
        <fullName evidence="3">Restriction endonuclease</fullName>
    </submittedName>
</protein>
<dbReference type="SMART" id="SM00487">
    <property type="entry name" value="DEXDc"/>
    <property type="match status" value="1"/>
</dbReference>
<dbReference type="PROSITE" id="PS51192">
    <property type="entry name" value="HELICASE_ATP_BIND_1"/>
    <property type="match status" value="1"/>
</dbReference>
<dbReference type="EMBL" id="AP019697">
    <property type="protein sequence ID" value="BBK25959.1"/>
    <property type="molecule type" value="Genomic_DNA"/>
</dbReference>
<dbReference type="CDD" id="cd18032">
    <property type="entry name" value="DEXHc_RE_I_III_res"/>
    <property type="match status" value="1"/>
</dbReference>
<dbReference type="Pfam" id="PF00271">
    <property type="entry name" value="Helicase_C"/>
    <property type="match status" value="1"/>
</dbReference>
<dbReference type="AlphaFoldDB" id="A0A8D5A5G9"/>
<dbReference type="InterPro" id="IPR014001">
    <property type="entry name" value="Helicase_ATP-bd"/>
</dbReference>
<dbReference type="InterPro" id="IPR001650">
    <property type="entry name" value="Helicase_C-like"/>
</dbReference>
<dbReference type="Pfam" id="PF13091">
    <property type="entry name" value="PLDc_2"/>
    <property type="match status" value="1"/>
</dbReference>
<evidence type="ECO:0000259" key="2">
    <source>
        <dbReference type="PROSITE" id="PS51194"/>
    </source>
</evidence>
<dbReference type="Gene3D" id="3.30.870.10">
    <property type="entry name" value="Endonuclease Chain A"/>
    <property type="match status" value="1"/>
</dbReference>
<evidence type="ECO:0000313" key="3">
    <source>
        <dbReference type="EMBL" id="BBK25959.1"/>
    </source>
</evidence>
<keyword evidence="3" id="KW-0255">Endonuclease</keyword>
<feature type="domain" description="Helicase C-terminal" evidence="2">
    <location>
        <begin position="563"/>
        <end position="708"/>
    </location>
</feature>
<dbReference type="SUPFAM" id="SSF56024">
    <property type="entry name" value="Phospholipase D/nuclease"/>
    <property type="match status" value="1"/>
</dbReference>
<dbReference type="InterPro" id="IPR025202">
    <property type="entry name" value="PLD-like_dom"/>
</dbReference>
<dbReference type="CDD" id="cd18799">
    <property type="entry name" value="SF2_C_EcoAI-like"/>
    <property type="match status" value="1"/>
</dbReference>
<gene>
    <name evidence="3" type="ORF">Dia5BBH33_18940</name>
</gene>
<dbReference type="InterPro" id="IPR052511">
    <property type="entry name" value="ATP-dep_Helicase"/>
</dbReference>
<dbReference type="GO" id="GO:0005524">
    <property type="term" value="F:ATP binding"/>
    <property type="evidence" value="ECO:0007669"/>
    <property type="project" value="InterPro"/>
</dbReference>
<feature type="domain" description="Helicase ATP-binding" evidence="1">
    <location>
        <begin position="336"/>
        <end position="496"/>
    </location>
</feature>
<dbReference type="GO" id="GO:0003677">
    <property type="term" value="F:DNA binding"/>
    <property type="evidence" value="ECO:0007669"/>
    <property type="project" value="InterPro"/>
</dbReference>
<dbReference type="InterPro" id="IPR027417">
    <property type="entry name" value="P-loop_NTPase"/>
</dbReference>
<accession>A0A8D5A5G9</accession>
<keyword evidence="3" id="KW-0378">Hydrolase</keyword>
<keyword evidence="4" id="KW-1185">Reference proteome</keyword>
<dbReference type="GO" id="GO:0016887">
    <property type="term" value="F:ATP hydrolysis activity"/>
    <property type="evidence" value="ECO:0007669"/>
    <property type="project" value="TreeGrafter"/>
</dbReference>
<dbReference type="Gene3D" id="3.40.50.300">
    <property type="entry name" value="P-loop containing nucleotide triphosphate hydrolases"/>
    <property type="match status" value="2"/>
</dbReference>